<dbReference type="SFLD" id="SFLDS00029">
    <property type="entry name" value="Radical_SAM"/>
    <property type="match status" value="1"/>
</dbReference>
<dbReference type="GO" id="GO:0051539">
    <property type="term" value="F:4 iron, 4 sulfur cluster binding"/>
    <property type="evidence" value="ECO:0007669"/>
    <property type="project" value="UniProtKB-KW"/>
</dbReference>
<feature type="binding site" evidence="11">
    <location>
        <position position="124"/>
    </location>
    <ligand>
        <name>[4Fe-4S] cluster</name>
        <dbReference type="ChEBI" id="CHEBI:49883"/>
        <note>4Fe-4S-S-AdoMet</note>
    </ligand>
</feature>
<evidence type="ECO:0000259" key="13">
    <source>
        <dbReference type="PROSITE" id="PS51918"/>
    </source>
</evidence>
<evidence type="ECO:0000256" key="10">
    <source>
        <dbReference type="ARBA" id="ARBA00023235"/>
    </source>
</evidence>
<dbReference type="EMBL" id="BFBR01000001">
    <property type="protein sequence ID" value="GBF56780.1"/>
    <property type="molecule type" value="Genomic_DNA"/>
</dbReference>
<proteinExistence type="inferred from homology"/>
<keyword evidence="7 12" id="KW-0663">Pyridoxal phosphate</keyword>
<comment type="caution">
    <text evidence="14">The sequence shown here is derived from an EMBL/GenBank/DDBJ whole genome shotgun (WGS) entry which is preliminary data.</text>
</comment>
<dbReference type="SUPFAM" id="SSF102114">
    <property type="entry name" value="Radical SAM enzymes"/>
    <property type="match status" value="1"/>
</dbReference>
<feature type="binding site" evidence="11">
    <location>
        <position position="117"/>
    </location>
    <ligand>
        <name>[4Fe-4S] cluster</name>
        <dbReference type="ChEBI" id="CHEBI:49883"/>
        <note>4Fe-4S-S-AdoMet</note>
    </ligand>
</feature>
<evidence type="ECO:0000256" key="4">
    <source>
        <dbReference type="ARBA" id="ARBA00022485"/>
    </source>
</evidence>
<evidence type="ECO:0000313" key="14">
    <source>
        <dbReference type="EMBL" id="GBF56780.1"/>
    </source>
</evidence>
<dbReference type="PANTHER" id="PTHR30538:SF1">
    <property type="entry name" value="L-LYSINE 2,3-AMINOMUTASE"/>
    <property type="match status" value="1"/>
</dbReference>
<evidence type="ECO:0000256" key="11">
    <source>
        <dbReference type="PIRSR" id="PIRSR004911-1"/>
    </source>
</evidence>
<dbReference type="InterPro" id="IPR003739">
    <property type="entry name" value="Lys_aminomutase/Glu_NH3_mut"/>
</dbReference>
<dbReference type="Gene3D" id="3.20.20.70">
    <property type="entry name" value="Aldolase class I"/>
    <property type="match status" value="1"/>
</dbReference>
<dbReference type="PROSITE" id="PS51918">
    <property type="entry name" value="RADICAL_SAM"/>
    <property type="match status" value="1"/>
</dbReference>
<dbReference type="GO" id="GO:0046872">
    <property type="term" value="F:metal ion binding"/>
    <property type="evidence" value="ECO:0007669"/>
    <property type="project" value="UniProtKB-KW"/>
</dbReference>
<comment type="cofactor">
    <cofactor evidence="1 12">
        <name>pyridoxal 5'-phosphate</name>
        <dbReference type="ChEBI" id="CHEBI:597326"/>
    </cofactor>
</comment>
<dbReference type="RefSeq" id="WP_305790425.1">
    <property type="nucleotide sequence ID" value="NZ_BFBR01000001.1"/>
</dbReference>
<protein>
    <submittedName>
        <fullName evidence="14">L-lysine 2,3-aminomutase</fullName>
        <ecNumber evidence="14">5.4.3.2</ecNumber>
    </submittedName>
</protein>
<keyword evidence="5" id="KW-0949">S-adenosyl-L-methionine</keyword>
<evidence type="ECO:0000256" key="5">
    <source>
        <dbReference type="ARBA" id="ARBA00022691"/>
    </source>
</evidence>
<dbReference type="Pfam" id="PF04055">
    <property type="entry name" value="Radical_SAM"/>
    <property type="match status" value="1"/>
</dbReference>
<evidence type="ECO:0000256" key="9">
    <source>
        <dbReference type="ARBA" id="ARBA00023014"/>
    </source>
</evidence>
<keyword evidence="6 11" id="KW-0479">Metal-binding</keyword>
<sequence>MALGQPVLGEVAVARDGRPLTRLDHLVAAGLLTKETADHLAPVARRYAVALTSTMADLIDPSDPADPIAAQFVPQAAELTYLPEESADPIDDAGFSPVPGLVHRYADRVLLKVVSACPVYCRFCFRREMVGPGGEAMTGAVLNQALNYIEARPQIHEVILTGGDPFMLSARRAHELTQALADIPHIQVVRWHTRVPVVAPERISPDFVAALQADGVASWVAIHANHPRELTPDARTAIARLRQAGISLISQSVLLKGVNDRLEVLTDLMRAFISLGIKPYYLHHPDLAPGTSHFRPSVADGQELMRGLRQSISGLAQPTYVLDVPGGAYKAPLDAASVRIHSDGIQVLDGNGLWRDYKG</sequence>
<gene>
    <name evidence="14" type="primary">kamA</name>
    <name evidence="14" type="ORF">PbB2_00437</name>
</gene>
<comment type="cofactor">
    <cofactor evidence="2">
        <name>[4Fe-4S] cluster</name>
        <dbReference type="ChEBI" id="CHEBI:49883"/>
    </cofactor>
</comment>
<comment type="similarity">
    <text evidence="3">Belongs to the radical SAM superfamily. KamA family.</text>
</comment>
<reference evidence="14 15" key="1">
    <citation type="journal article" date="2018" name="Genome Announc.">
        <title>Draft Genome Sequence of "Candidatus Phycosocius bacilliformis," an Alphaproteobacterial Ectosymbiont of the Hydrocarbon-Producing Green Alga Botryococcus braunii.</title>
        <authorList>
            <person name="Tanabe Y."/>
            <person name="Yamaguchi H."/>
            <person name="Watanabe M.M."/>
        </authorList>
    </citation>
    <scope>NUCLEOTIDE SEQUENCE [LARGE SCALE GENOMIC DNA]</scope>
    <source>
        <strain evidence="14 15">BOTRYCO-2</strain>
    </source>
</reference>
<dbReference type="Proteomes" id="UP000245086">
    <property type="component" value="Unassembled WGS sequence"/>
</dbReference>
<dbReference type="GO" id="GO:0050066">
    <property type="term" value="F:L-lysine 2,3-aminomutase activity"/>
    <property type="evidence" value="ECO:0007669"/>
    <property type="project" value="UniProtKB-EC"/>
</dbReference>
<keyword evidence="9 11" id="KW-0411">Iron-sulfur</keyword>
<feature type="modified residue" description="N6-(pyridoxal phosphate)lysine" evidence="12">
    <location>
        <position position="330"/>
    </location>
</feature>
<dbReference type="PIRSF" id="PIRSF004911">
    <property type="entry name" value="DUF160"/>
    <property type="match status" value="1"/>
</dbReference>
<dbReference type="InterPro" id="IPR058240">
    <property type="entry name" value="rSAM_sf"/>
</dbReference>
<keyword evidence="8" id="KW-0408">Iron</keyword>
<feature type="binding site" evidence="11">
    <location>
        <position position="121"/>
    </location>
    <ligand>
        <name>[4Fe-4S] cluster</name>
        <dbReference type="ChEBI" id="CHEBI:49883"/>
        <note>4Fe-4S-S-AdoMet</note>
    </ligand>
</feature>
<evidence type="ECO:0000256" key="1">
    <source>
        <dbReference type="ARBA" id="ARBA00001933"/>
    </source>
</evidence>
<dbReference type="CDD" id="cd01335">
    <property type="entry name" value="Radical_SAM"/>
    <property type="match status" value="1"/>
</dbReference>
<dbReference type="InterPro" id="IPR022447">
    <property type="entry name" value="Lys_aminomutase-rel"/>
</dbReference>
<accession>A0A2P2E6V2</accession>
<dbReference type="SFLD" id="SFLDG01070">
    <property type="entry name" value="PLP-dependent"/>
    <property type="match status" value="1"/>
</dbReference>
<evidence type="ECO:0000256" key="2">
    <source>
        <dbReference type="ARBA" id="ARBA00001966"/>
    </source>
</evidence>
<keyword evidence="4 11" id="KW-0004">4Fe-4S</keyword>
<dbReference type="PANTHER" id="PTHR30538">
    <property type="entry name" value="LYSINE 2,3-AMINOMUTASE-RELATED"/>
    <property type="match status" value="1"/>
</dbReference>
<keyword evidence="15" id="KW-1185">Reference proteome</keyword>
<keyword evidence="10 14" id="KW-0413">Isomerase</keyword>
<dbReference type="AlphaFoldDB" id="A0A2P2E6V2"/>
<evidence type="ECO:0000256" key="7">
    <source>
        <dbReference type="ARBA" id="ARBA00022898"/>
    </source>
</evidence>
<evidence type="ECO:0000256" key="6">
    <source>
        <dbReference type="ARBA" id="ARBA00022723"/>
    </source>
</evidence>
<evidence type="ECO:0000256" key="12">
    <source>
        <dbReference type="PIRSR" id="PIRSR603739-50"/>
    </source>
</evidence>
<evidence type="ECO:0000256" key="8">
    <source>
        <dbReference type="ARBA" id="ARBA00023004"/>
    </source>
</evidence>
<dbReference type="NCBIfam" id="TIGR00238">
    <property type="entry name" value="KamA family radical SAM protein"/>
    <property type="match status" value="1"/>
</dbReference>
<name>A0A2P2E6V2_9PROT</name>
<evidence type="ECO:0000256" key="3">
    <source>
        <dbReference type="ARBA" id="ARBA00008703"/>
    </source>
</evidence>
<organism evidence="14 15">
    <name type="scientific">Candidatus Phycosocius bacilliformis</name>
    <dbReference type="NCBI Taxonomy" id="1445552"/>
    <lineage>
        <taxon>Bacteria</taxon>
        <taxon>Pseudomonadati</taxon>
        <taxon>Pseudomonadota</taxon>
        <taxon>Alphaproteobacteria</taxon>
        <taxon>Caulobacterales</taxon>
        <taxon>Caulobacterales incertae sedis</taxon>
        <taxon>Candidatus Phycosocius</taxon>
    </lineage>
</organism>
<evidence type="ECO:0000313" key="15">
    <source>
        <dbReference type="Proteomes" id="UP000245086"/>
    </source>
</evidence>
<dbReference type="NCBIfam" id="TIGR03822">
    <property type="entry name" value="AblA_like_2"/>
    <property type="match status" value="1"/>
</dbReference>
<dbReference type="EC" id="5.4.3.2" evidence="14"/>
<dbReference type="InterPro" id="IPR013785">
    <property type="entry name" value="Aldolase_TIM"/>
</dbReference>
<dbReference type="InterPro" id="IPR007197">
    <property type="entry name" value="rSAM"/>
</dbReference>
<feature type="domain" description="Radical SAM core" evidence="13">
    <location>
        <begin position="103"/>
        <end position="315"/>
    </location>
</feature>